<evidence type="ECO:0000259" key="17">
    <source>
        <dbReference type="SMART" id="SM00734"/>
    </source>
</evidence>
<comment type="subcellular location">
    <subcellularLocation>
        <location evidence="2">Chromosome</location>
    </subcellularLocation>
    <subcellularLocation>
        <location evidence="1">Nucleus</location>
    </subcellularLocation>
</comment>
<dbReference type="GO" id="GO:0005694">
    <property type="term" value="C:chromosome"/>
    <property type="evidence" value="ECO:0007669"/>
    <property type="project" value="UniProtKB-SubCell"/>
</dbReference>
<comment type="caution">
    <text evidence="18">The sequence shown here is derived from an EMBL/GenBank/DDBJ whole genome shotgun (WGS) entry which is preliminary data.</text>
</comment>
<dbReference type="GO" id="GO:0005634">
    <property type="term" value="C:nucleus"/>
    <property type="evidence" value="ECO:0007669"/>
    <property type="project" value="UniProtKB-SubCell"/>
</dbReference>
<keyword evidence="8" id="KW-0863">Zinc-finger</keyword>
<evidence type="ECO:0000256" key="12">
    <source>
        <dbReference type="ARBA" id="ARBA00023204"/>
    </source>
</evidence>
<feature type="domain" description="SprT-like" evidence="16">
    <location>
        <begin position="81"/>
        <end position="250"/>
    </location>
</feature>
<dbReference type="GO" id="GO:0006508">
    <property type="term" value="P:proteolysis"/>
    <property type="evidence" value="ECO:0007669"/>
    <property type="project" value="UniProtKB-KW"/>
</dbReference>
<feature type="domain" description="UBZ4-type" evidence="17">
    <location>
        <begin position="761"/>
        <end position="784"/>
    </location>
</feature>
<feature type="compositionally biased region" description="Polar residues" evidence="15">
    <location>
        <begin position="447"/>
        <end position="457"/>
    </location>
</feature>
<evidence type="ECO:0000313" key="19">
    <source>
        <dbReference type="Proteomes" id="UP001208570"/>
    </source>
</evidence>
<keyword evidence="10" id="KW-0862">Zinc</keyword>
<dbReference type="AlphaFoldDB" id="A0AAD9JUJ8"/>
<organism evidence="18 19">
    <name type="scientific">Paralvinella palmiformis</name>
    <dbReference type="NCBI Taxonomy" id="53620"/>
    <lineage>
        <taxon>Eukaryota</taxon>
        <taxon>Metazoa</taxon>
        <taxon>Spiralia</taxon>
        <taxon>Lophotrochozoa</taxon>
        <taxon>Annelida</taxon>
        <taxon>Polychaeta</taxon>
        <taxon>Sedentaria</taxon>
        <taxon>Canalipalpata</taxon>
        <taxon>Terebellida</taxon>
        <taxon>Terebelliformia</taxon>
        <taxon>Alvinellidae</taxon>
        <taxon>Paralvinella</taxon>
    </lineage>
</organism>
<dbReference type="InterPro" id="IPR006640">
    <property type="entry name" value="SprT-like_domain"/>
</dbReference>
<name>A0AAD9JUJ8_9ANNE</name>
<evidence type="ECO:0000256" key="2">
    <source>
        <dbReference type="ARBA" id="ARBA00004286"/>
    </source>
</evidence>
<dbReference type="PANTHER" id="PTHR21220">
    <property type="entry name" value="DNA-DEPENDENT METALLOPROTEASE SPRTN"/>
    <property type="match status" value="1"/>
</dbReference>
<keyword evidence="11" id="KW-0482">Metalloprotease</keyword>
<comment type="similarity">
    <text evidence="3">Belongs to the Spartan family.</text>
</comment>
<accession>A0AAD9JUJ8</accession>
<proteinExistence type="inferred from homology"/>
<evidence type="ECO:0000256" key="9">
    <source>
        <dbReference type="ARBA" id="ARBA00022801"/>
    </source>
</evidence>
<dbReference type="GO" id="GO:0008270">
    <property type="term" value="F:zinc ion binding"/>
    <property type="evidence" value="ECO:0007669"/>
    <property type="project" value="UniProtKB-KW"/>
</dbReference>
<dbReference type="EMBL" id="JAODUP010000154">
    <property type="protein sequence ID" value="KAK2159404.1"/>
    <property type="molecule type" value="Genomic_DNA"/>
</dbReference>
<reference evidence="18" key="1">
    <citation type="journal article" date="2023" name="Mol. Biol. Evol.">
        <title>Third-Generation Sequencing Reveals the Adaptive Role of the Epigenome in Three Deep-Sea Polychaetes.</title>
        <authorList>
            <person name="Perez M."/>
            <person name="Aroh O."/>
            <person name="Sun Y."/>
            <person name="Lan Y."/>
            <person name="Juniper S.K."/>
            <person name="Young C.R."/>
            <person name="Angers B."/>
            <person name="Qian P.Y."/>
        </authorList>
    </citation>
    <scope>NUCLEOTIDE SEQUENCE</scope>
    <source>
        <strain evidence="18">P08H-3</strain>
    </source>
</reference>
<evidence type="ECO:0000259" key="16">
    <source>
        <dbReference type="SMART" id="SM00731"/>
    </source>
</evidence>
<dbReference type="InterPro" id="IPR006642">
    <property type="entry name" value="Rad18_UBZ4"/>
</dbReference>
<keyword evidence="5" id="KW-0645">Protease</keyword>
<dbReference type="Pfam" id="PF10263">
    <property type="entry name" value="SprT-like"/>
    <property type="match status" value="1"/>
</dbReference>
<feature type="region of interest" description="Disordered" evidence="15">
    <location>
        <begin position="24"/>
        <end position="52"/>
    </location>
</feature>
<dbReference type="GO" id="GO:0004222">
    <property type="term" value="F:metalloendopeptidase activity"/>
    <property type="evidence" value="ECO:0007669"/>
    <property type="project" value="InterPro"/>
</dbReference>
<keyword evidence="9" id="KW-0378">Hydrolase</keyword>
<sequence length="785" mass="86869">MDQNDANSDHLLALQLQQQFHDELDSDLEESKIENSPNWKNPKYSSDSRTSRSIRSSECDDLDTSVMSLVDPRWELIDPVPDVRMLFLEFNDKYFWGRLAGIEVKWSPRMTLCAGLCVYEGRGGLCSVRLSAPLLKLRPRKDLIETLLHEMIHAYLFVTDNNKDHDGHGPEFHKHMHRLNTATGTNISVYHTFHDEVDNYRQHWWRCDGPCQSRPPYFGYVKRSMNRAPSPRDPWWPVHQQSCGGTYSKVKEPEGYGVKKKAEKEEKKMVSAKGSLDIRLFGSSNSGTGVKKIPPTSATTKLNNLAGKDTSQSPVVVNGVLRPLNGITTGGGIHGFVQTERNRVDAVGSGDVRTNIHGFNEHRSSRNTNVSPGKRKVFSGVGKTLSEKATVSSQCSGSTVGSIVRKIPGIGIIPSERYLSVNDVVGRLDAAIPQLTDDKSLPRERSNTTNTSQSAFDYNSEDSEFDEFLESLLKPDFQKKKKKKKRKVMKPGFVSVCSKNHQVTNPTRSHVGGTSANPHRIEGRKSPEAGGKQSSADTIRENESVIKTGPSLSQFVTVSKRISMVTNPANDNELQEVIHRKQSSVDSLNENVSGLKTGRLSSQSVSVSGQISAISKLANDNKINKSTGIELLDSQTKFQQSTEVQKEKNHGLLSFIEKTLGGPKGTPKRKFPPDFAMDRNKRALDLAGSDSDSDIDENVTLGSVIKQKIERPMSQVMKRLKIDGVLIDAPASFNQSIPAYGGSSSHSTSSTVVMDVPATKFISCPVCETRIKEIYINEHLDACLS</sequence>
<evidence type="ECO:0000256" key="8">
    <source>
        <dbReference type="ARBA" id="ARBA00022771"/>
    </source>
</evidence>
<protein>
    <recommendedName>
        <fullName evidence="14">Protein with SprT-like domain at the N terminus</fullName>
    </recommendedName>
</protein>
<keyword evidence="19" id="KW-1185">Reference proteome</keyword>
<evidence type="ECO:0000256" key="1">
    <source>
        <dbReference type="ARBA" id="ARBA00004123"/>
    </source>
</evidence>
<dbReference type="SMART" id="SM00731">
    <property type="entry name" value="SprT"/>
    <property type="match status" value="1"/>
</dbReference>
<evidence type="ECO:0000256" key="6">
    <source>
        <dbReference type="ARBA" id="ARBA00022723"/>
    </source>
</evidence>
<dbReference type="GO" id="GO:0006281">
    <property type="term" value="P:DNA repair"/>
    <property type="evidence" value="ECO:0007669"/>
    <property type="project" value="UniProtKB-KW"/>
</dbReference>
<evidence type="ECO:0000313" key="18">
    <source>
        <dbReference type="EMBL" id="KAK2159404.1"/>
    </source>
</evidence>
<feature type="region of interest" description="Disordered" evidence="15">
    <location>
        <begin position="436"/>
        <end position="457"/>
    </location>
</feature>
<keyword evidence="4" id="KW-0158">Chromosome</keyword>
<dbReference type="Proteomes" id="UP001208570">
    <property type="component" value="Unassembled WGS sequence"/>
</dbReference>
<feature type="compositionally biased region" description="Polar residues" evidence="15">
    <location>
        <begin position="501"/>
        <end position="517"/>
    </location>
</feature>
<evidence type="ECO:0000256" key="15">
    <source>
        <dbReference type="SAM" id="MobiDB-lite"/>
    </source>
</evidence>
<dbReference type="GO" id="GO:0003697">
    <property type="term" value="F:single-stranded DNA binding"/>
    <property type="evidence" value="ECO:0007669"/>
    <property type="project" value="InterPro"/>
</dbReference>
<evidence type="ECO:0000256" key="3">
    <source>
        <dbReference type="ARBA" id="ARBA00010724"/>
    </source>
</evidence>
<evidence type="ECO:0000256" key="14">
    <source>
        <dbReference type="ARBA" id="ARBA00030396"/>
    </source>
</evidence>
<evidence type="ECO:0000256" key="7">
    <source>
        <dbReference type="ARBA" id="ARBA00022763"/>
    </source>
</evidence>
<keyword evidence="12" id="KW-0234">DNA repair</keyword>
<evidence type="ECO:0000256" key="5">
    <source>
        <dbReference type="ARBA" id="ARBA00022670"/>
    </source>
</evidence>
<dbReference type="Pfam" id="PF22934">
    <property type="entry name" value="SPRTN_ZBD"/>
    <property type="match status" value="1"/>
</dbReference>
<evidence type="ECO:0000256" key="4">
    <source>
        <dbReference type="ARBA" id="ARBA00022454"/>
    </source>
</evidence>
<evidence type="ECO:0000256" key="11">
    <source>
        <dbReference type="ARBA" id="ARBA00023049"/>
    </source>
</evidence>
<dbReference type="InterPro" id="IPR044245">
    <property type="entry name" value="Spartan"/>
</dbReference>
<gene>
    <name evidence="18" type="ORF">LSH36_154g13007</name>
</gene>
<keyword evidence="6" id="KW-0479">Metal-binding</keyword>
<dbReference type="GO" id="GO:0031593">
    <property type="term" value="F:polyubiquitin modification-dependent protein binding"/>
    <property type="evidence" value="ECO:0007669"/>
    <property type="project" value="TreeGrafter"/>
</dbReference>
<keyword evidence="13" id="KW-0539">Nucleus</keyword>
<dbReference type="PANTHER" id="PTHR21220:SF0">
    <property type="entry name" value="DNA-DEPENDENT METALLOPROTEASE SPRTN"/>
    <property type="match status" value="1"/>
</dbReference>
<keyword evidence="7" id="KW-0227">DNA damage</keyword>
<feature type="region of interest" description="Disordered" evidence="15">
    <location>
        <begin position="501"/>
        <end position="543"/>
    </location>
</feature>
<evidence type="ECO:0000256" key="10">
    <source>
        <dbReference type="ARBA" id="ARBA00022833"/>
    </source>
</evidence>
<dbReference type="InterPro" id="IPR055220">
    <property type="entry name" value="SPRTN_ZBD"/>
</dbReference>
<evidence type="ECO:0000256" key="13">
    <source>
        <dbReference type="ARBA" id="ARBA00023242"/>
    </source>
</evidence>
<dbReference type="SMART" id="SM00734">
    <property type="entry name" value="ZnF_Rad18"/>
    <property type="match status" value="1"/>
</dbReference>
<feature type="compositionally biased region" description="Basic and acidic residues" evidence="15">
    <location>
        <begin position="436"/>
        <end position="446"/>
    </location>
</feature>
<dbReference type="Gene3D" id="3.30.160.60">
    <property type="entry name" value="Classic Zinc Finger"/>
    <property type="match status" value="1"/>
</dbReference>